<name>A0A9J7EE40_SPOLT</name>
<evidence type="ECO:0000313" key="15">
    <source>
        <dbReference type="Proteomes" id="UP000301870"/>
    </source>
</evidence>
<comment type="similarity">
    <text evidence="2 13">Belongs to the methyltransferase superfamily. RRP8 family.</text>
</comment>
<dbReference type="AlphaFoldDB" id="A0A9J7EE40"/>
<dbReference type="GO" id="GO:0005677">
    <property type="term" value="C:chromatin silencing complex"/>
    <property type="evidence" value="ECO:0007669"/>
    <property type="project" value="TreeGrafter"/>
</dbReference>
<evidence type="ECO:0000256" key="13">
    <source>
        <dbReference type="RuleBase" id="RU365074"/>
    </source>
</evidence>
<dbReference type="GeneID" id="111358446"/>
<dbReference type="PANTHER" id="PTHR12787:SF0">
    <property type="entry name" value="RIBOSOMAL RNA-PROCESSING PROTEIN 8"/>
    <property type="match status" value="1"/>
</dbReference>
<dbReference type="SUPFAM" id="SSF53335">
    <property type="entry name" value="S-adenosyl-L-methionine-dependent methyltransferases"/>
    <property type="match status" value="1"/>
</dbReference>
<evidence type="ECO:0000313" key="16">
    <source>
        <dbReference type="RefSeq" id="XP_022829353.1"/>
    </source>
</evidence>
<dbReference type="GO" id="GO:0006364">
    <property type="term" value="P:rRNA processing"/>
    <property type="evidence" value="ECO:0007669"/>
    <property type="project" value="UniProtKB-UniRule"/>
</dbReference>
<dbReference type="Proteomes" id="UP000301870">
    <property type="component" value="Chromosome 27"/>
</dbReference>
<dbReference type="FunFam" id="1.10.10.2150:FF:000001">
    <property type="entry name" value="Ribosomal RNA-processing protein 8"/>
    <property type="match status" value="1"/>
</dbReference>
<dbReference type="Gene3D" id="1.10.10.2150">
    <property type="entry name" value="Ribosomal RNA-processing protein 8, N-terminal domain"/>
    <property type="match status" value="1"/>
</dbReference>
<dbReference type="InterPro" id="IPR029063">
    <property type="entry name" value="SAM-dependent_MTases_sf"/>
</dbReference>
<keyword evidence="12 13" id="KW-0539">Nucleus</keyword>
<evidence type="ECO:0000256" key="1">
    <source>
        <dbReference type="ARBA" id="ARBA00004604"/>
    </source>
</evidence>
<evidence type="ECO:0000256" key="9">
    <source>
        <dbReference type="ARBA" id="ARBA00022853"/>
    </source>
</evidence>
<evidence type="ECO:0000256" key="3">
    <source>
        <dbReference type="ARBA" id="ARBA00020203"/>
    </source>
</evidence>
<gene>
    <name evidence="16" type="primary">LOC111358446</name>
</gene>
<evidence type="ECO:0000256" key="2">
    <source>
        <dbReference type="ARBA" id="ARBA00006301"/>
    </source>
</evidence>
<keyword evidence="4" id="KW-0678">Repressor</keyword>
<keyword evidence="8 13" id="KW-0949">S-adenosyl-L-methionine</keyword>
<dbReference type="Gene3D" id="3.40.50.150">
    <property type="entry name" value="Vaccinia Virus protein VP39"/>
    <property type="match status" value="1"/>
</dbReference>
<dbReference type="GO" id="GO:0046015">
    <property type="term" value="P:regulation of transcription by glucose"/>
    <property type="evidence" value="ECO:0007669"/>
    <property type="project" value="TreeGrafter"/>
</dbReference>
<dbReference type="PANTHER" id="PTHR12787">
    <property type="entry name" value="RIBOSOMAL RNA-PROCESSING PROTEIN 8"/>
    <property type="match status" value="1"/>
</dbReference>
<comment type="subcellular location">
    <subcellularLocation>
        <location evidence="1 13">Nucleus</location>
        <location evidence="1 13">Nucleolus</location>
    </subcellularLocation>
</comment>
<dbReference type="Pfam" id="PF05148">
    <property type="entry name" value="Methyltransf_8"/>
    <property type="match status" value="1"/>
</dbReference>
<evidence type="ECO:0000256" key="4">
    <source>
        <dbReference type="ARBA" id="ARBA00022491"/>
    </source>
</evidence>
<feature type="compositionally biased region" description="Polar residues" evidence="14">
    <location>
        <begin position="147"/>
        <end position="164"/>
    </location>
</feature>
<keyword evidence="6 13" id="KW-0489">Methyltransferase</keyword>
<dbReference type="FunFam" id="3.40.50.150:FF:000068">
    <property type="entry name" value="Ribosomal RNA-processing protein 8"/>
    <property type="match status" value="1"/>
</dbReference>
<evidence type="ECO:0000256" key="5">
    <source>
        <dbReference type="ARBA" id="ARBA00022552"/>
    </source>
</evidence>
<evidence type="ECO:0000256" key="12">
    <source>
        <dbReference type="ARBA" id="ARBA00023242"/>
    </source>
</evidence>
<proteinExistence type="inferred from homology"/>
<feature type="region of interest" description="Disordered" evidence="14">
    <location>
        <begin position="26"/>
        <end position="93"/>
    </location>
</feature>
<evidence type="ECO:0000256" key="10">
    <source>
        <dbReference type="ARBA" id="ARBA00023015"/>
    </source>
</evidence>
<evidence type="ECO:0000256" key="8">
    <source>
        <dbReference type="ARBA" id="ARBA00022691"/>
    </source>
</evidence>
<evidence type="ECO:0000256" key="7">
    <source>
        <dbReference type="ARBA" id="ARBA00022679"/>
    </source>
</evidence>
<keyword evidence="11" id="KW-0804">Transcription</keyword>
<dbReference type="GO" id="GO:0042149">
    <property type="term" value="P:cellular response to glucose starvation"/>
    <property type="evidence" value="ECO:0007669"/>
    <property type="project" value="TreeGrafter"/>
</dbReference>
<dbReference type="GO" id="GO:0032259">
    <property type="term" value="P:methylation"/>
    <property type="evidence" value="ECO:0007669"/>
    <property type="project" value="UniProtKB-KW"/>
</dbReference>
<dbReference type="GO" id="GO:0000183">
    <property type="term" value="P:rDNA heterochromatin formation"/>
    <property type="evidence" value="ECO:0007669"/>
    <property type="project" value="TreeGrafter"/>
</dbReference>
<keyword evidence="5 13" id="KW-0698">rRNA processing</keyword>
<dbReference type="InterPro" id="IPR042036">
    <property type="entry name" value="RRP8_N"/>
</dbReference>
<comment type="function">
    <text evidence="13">Probable methyltransferase required to silence rDNA.</text>
</comment>
<dbReference type="RefSeq" id="XP_022829353.1">
    <property type="nucleotide sequence ID" value="XM_022973585.1"/>
</dbReference>
<feature type="compositionally biased region" description="Basic and acidic residues" evidence="14">
    <location>
        <begin position="38"/>
        <end position="54"/>
    </location>
</feature>
<keyword evidence="15" id="KW-1185">Reference proteome</keyword>
<dbReference type="KEGG" id="sliu:111358446"/>
<evidence type="ECO:0000256" key="11">
    <source>
        <dbReference type="ARBA" id="ARBA00023163"/>
    </source>
</evidence>
<organism evidence="15 16">
    <name type="scientific">Spodoptera litura</name>
    <name type="common">Asian cotton leafworm</name>
    <dbReference type="NCBI Taxonomy" id="69820"/>
    <lineage>
        <taxon>Eukaryota</taxon>
        <taxon>Metazoa</taxon>
        <taxon>Ecdysozoa</taxon>
        <taxon>Arthropoda</taxon>
        <taxon>Hexapoda</taxon>
        <taxon>Insecta</taxon>
        <taxon>Pterygota</taxon>
        <taxon>Neoptera</taxon>
        <taxon>Endopterygota</taxon>
        <taxon>Lepidoptera</taxon>
        <taxon>Glossata</taxon>
        <taxon>Ditrysia</taxon>
        <taxon>Noctuoidea</taxon>
        <taxon>Noctuidae</taxon>
        <taxon>Amphipyrinae</taxon>
        <taxon>Spodoptera</taxon>
    </lineage>
</organism>
<dbReference type="InterPro" id="IPR007823">
    <property type="entry name" value="RRP8"/>
</dbReference>
<feature type="region of interest" description="Disordered" evidence="14">
    <location>
        <begin position="127"/>
        <end position="169"/>
    </location>
</feature>
<evidence type="ECO:0000256" key="14">
    <source>
        <dbReference type="SAM" id="MobiDB-lite"/>
    </source>
</evidence>
<sequence length="421" mass="48293">MMFKIPAWEDDVPKTDAIALPIMQKVKKKEKSTIDNSKQTKVDNNVKEKNDKIKGNGPKKAAQKRKIEQNTTNKTKKDTTPNKKRKKIEEDVEIPESQNFDEVLLNAKKKKFNQVIENDDKEDVLFTEKKQKSNKNKKVKNGIMGTKDNNSNSKIVKNQNNKGNSEVVENVERVDKKKARFKQLLDKTSSLRRPINTSNTGNKLRDRMLERLKAAQFRYLNEKLYTSSGSEAQQLFQNDPNAFETYHQGYQLQVKKWPVNPLDVIIKKIMKMPKTHTIADLGCGEAALSRRVPHKVRSFDLVATAPGVEACDMARTPLLSASMDVTVYCLALMGTDLTQYLLEANRVLKMGGHLLIAEVESRFDKVEDFAKEVERLGFKLKQLDKSNKVFYFMEFTKIRDPPVKKAKLPALTLKPCLYKRR</sequence>
<evidence type="ECO:0000256" key="6">
    <source>
        <dbReference type="ARBA" id="ARBA00022603"/>
    </source>
</evidence>
<dbReference type="GO" id="GO:0005730">
    <property type="term" value="C:nucleolus"/>
    <property type="evidence" value="ECO:0007669"/>
    <property type="project" value="UniProtKB-SubCell"/>
</dbReference>
<dbReference type="GO" id="GO:0008168">
    <property type="term" value="F:methyltransferase activity"/>
    <property type="evidence" value="ECO:0007669"/>
    <property type="project" value="UniProtKB-KW"/>
</dbReference>
<keyword evidence="10" id="KW-0805">Transcription regulation</keyword>
<dbReference type="OrthoDB" id="10258825at2759"/>
<reference evidence="16" key="1">
    <citation type="submission" date="2025-08" db="UniProtKB">
        <authorList>
            <consortium name="RefSeq"/>
        </authorList>
    </citation>
    <scope>IDENTIFICATION</scope>
    <source>
        <strain evidence="16">Ishihara</strain>
        <tissue evidence="16">Whole body</tissue>
    </source>
</reference>
<protein>
    <recommendedName>
        <fullName evidence="3 13">Ribosomal RNA-processing protein 8</fullName>
        <ecNumber evidence="13">2.1.1.-</ecNumber>
    </recommendedName>
</protein>
<accession>A0A9J7EE40</accession>
<dbReference type="GO" id="GO:0033553">
    <property type="term" value="C:rDNA heterochromatin"/>
    <property type="evidence" value="ECO:0007669"/>
    <property type="project" value="TreeGrafter"/>
</dbReference>
<dbReference type="EC" id="2.1.1.-" evidence="13"/>
<keyword evidence="9" id="KW-0156">Chromatin regulator</keyword>
<keyword evidence="7 13" id="KW-0808">Transferase</keyword>